<evidence type="ECO:0000313" key="2">
    <source>
        <dbReference type="Proteomes" id="UP001221142"/>
    </source>
</evidence>
<accession>A0AAD7FLV4</accession>
<sequence length="74" mass="8561">MIHPCRLRLPLLIFSTWSSIDPIQQLESRSGHLVFKLKSLSGLLEAPHIQGLAAPLYVHWNFFLAARTIWDRPR</sequence>
<organism evidence="1 2">
    <name type="scientific">Roridomyces roridus</name>
    <dbReference type="NCBI Taxonomy" id="1738132"/>
    <lineage>
        <taxon>Eukaryota</taxon>
        <taxon>Fungi</taxon>
        <taxon>Dikarya</taxon>
        <taxon>Basidiomycota</taxon>
        <taxon>Agaricomycotina</taxon>
        <taxon>Agaricomycetes</taxon>
        <taxon>Agaricomycetidae</taxon>
        <taxon>Agaricales</taxon>
        <taxon>Marasmiineae</taxon>
        <taxon>Mycenaceae</taxon>
        <taxon>Roridomyces</taxon>
    </lineage>
</organism>
<gene>
    <name evidence="1" type="ORF">FB45DRAFT_59937</name>
</gene>
<dbReference type="EMBL" id="JARKIF010000011">
    <property type="protein sequence ID" value="KAJ7627353.1"/>
    <property type="molecule type" value="Genomic_DNA"/>
</dbReference>
<protein>
    <submittedName>
        <fullName evidence="1">Uncharacterized protein</fullName>
    </submittedName>
</protein>
<evidence type="ECO:0000313" key="1">
    <source>
        <dbReference type="EMBL" id="KAJ7627353.1"/>
    </source>
</evidence>
<proteinExistence type="predicted"/>
<name>A0AAD7FLV4_9AGAR</name>
<dbReference type="AlphaFoldDB" id="A0AAD7FLV4"/>
<comment type="caution">
    <text evidence="1">The sequence shown here is derived from an EMBL/GenBank/DDBJ whole genome shotgun (WGS) entry which is preliminary data.</text>
</comment>
<dbReference type="Proteomes" id="UP001221142">
    <property type="component" value="Unassembled WGS sequence"/>
</dbReference>
<keyword evidence="2" id="KW-1185">Reference proteome</keyword>
<reference evidence="1" key="1">
    <citation type="submission" date="2023-03" db="EMBL/GenBank/DDBJ databases">
        <title>Massive genome expansion in bonnet fungi (Mycena s.s.) driven by repeated elements and novel gene families across ecological guilds.</title>
        <authorList>
            <consortium name="Lawrence Berkeley National Laboratory"/>
            <person name="Harder C.B."/>
            <person name="Miyauchi S."/>
            <person name="Viragh M."/>
            <person name="Kuo A."/>
            <person name="Thoen E."/>
            <person name="Andreopoulos B."/>
            <person name="Lu D."/>
            <person name="Skrede I."/>
            <person name="Drula E."/>
            <person name="Henrissat B."/>
            <person name="Morin E."/>
            <person name="Kohler A."/>
            <person name="Barry K."/>
            <person name="LaButti K."/>
            <person name="Morin E."/>
            <person name="Salamov A."/>
            <person name="Lipzen A."/>
            <person name="Mereny Z."/>
            <person name="Hegedus B."/>
            <person name="Baldrian P."/>
            <person name="Stursova M."/>
            <person name="Weitz H."/>
            <person name="Taylor A."/>
            <person name="Grigoriev I.V."/>
            <person name="Nagy L.G."/>
            <person name="Martin F."/>
            <person name="Kauserud H."/>
        </authorList>
    </citation>
    <scope>NUCLEOTIDE SEQUENCE</scope>
    <source>
        <strain evidence="1">9284</strain>
    </source>
</reference>